<dbReference type="GO" id="GO:0005634">
    <property type="term" value="C:nucleus"/>
    <property type="evidence" value="ECO:0007669"/>
    <property type="project" value="UniProtKB-SubCell"/>
</dbReference>
<reference evidence="10 11" key="1">
    <citation type="journal article" date="2014" name="Science">
        <title>Plant genetics. Early allopolyploid evolution in the post-Neolithic Brassica napus oilseed genome.</title>
        <authorList>
            <person name="Chalhoub B."/>
            <person name="Denoeud F."/>
            <person name="Liu S."/>
            <person name="Parkin I.A."/>
            <person name="Tang H."/>
            <person name="Wang X."/>
            <person name="Chiquet J."/>
            <person name="Belcram H."/>
            <person name="Tong C."/>
            <person name="Samans B."/>
            <person name="Correa M."/>
            <person name="Da Silva C."/>
            <person name="Just J."/>
            <person name="Falentin C."/>
            <person name="Koh C.S."/>
            <person name="Le Clainche I."/>
            <person name="Bernard M."/>
            <person name="Bento P."/>
            <person name="Noel B."/>
            <person name="Labadie K."/>
            <person name="Alberti A."/>
            <person name="Charles M."/>
            <person name="Arnaud D."/>
            <person name="Guo H."/>
            <person name="Daviaud C."/>
            <person name="Alamery S."/>
            <person name="Jabbari K."/>
            <person name="Zhao M."/>
            <person name="Edger P.P."/>
            <person name="Chelaifa H."/>
            <person name="Tack D."/>
            <person name="Lassalle G."/>
            <person name="Mestiri I."/>
            <person name="Schnel N."/>
            <person name="Le Paslier M.C."/>
            <person name="Fan G."/>
            <person name="Renault V."/>
            <person name="Bayer P.E."/>
            <person name="Golicz A.A."/>
            <person name="Manoli S."/>
            <person name="Lee T.H."/>
            <person name="Thi V.H."/>
            <person name="Chalabi S."/>
            <person name="Hu Q."/>
            <person name="Fan C."/>
            <person name="Tollenaere R."/>
            <person name="Lu Y."/>
            <person name="Battail C."/>
            <person name="Shen J."/>
            <person name="Sidebottom C.H."/>
            <person name="Wang X."/>
            <person name="Canaguier A."/>
            <person name="Chauveau A."/>
            <person name="Berard A."/>
            <person name="Deniot G."/>
            <person name="Guan M."/>
            <person name="Liu Z."/>
            <person name="Sun F."/>
            <person name="Lim Y.P."/>
            <person name="Lyons E."/>
            <person name="Town C.D."/>
            <person name="Bancroft I."/>
            <person name="Wang X."/>
            <person name="Meng J."/>
            <person name="Ma J."/>
            <person name="Pires J.C."/>
            <person name="King G.J."/>
            <person name="Brunel D."/>
            <person name="Delourme R."/>
            <person name="Renard M."/>
            <person name="Aury J.M."/>
            <person name="Adams K.L."/>
            <person name="Batley J."/>
            <person name="Snowdon R.J."/>
            <person name="Tost J."/>
            <person name="Edwards D."/>
            <person name="Zhou Y."/>
            <person name="Hua W."/>
            <person name="Sharpe A.G."/>
            <person name="Paterson A.H."/>
            <person name="Guan C."/>
            <person name="Wincker P."/>
        </authorList>
    </citation>
    <scope>NUCLEOTIDE SEQUENCE [LARGE SCALE GENOMIC DNA]</scope>
    <source>
        <strain evidence="11">cv. Darmor-bzh</strain>
    </source>
</reference>
<dbReference type="Pfam" id="PF00046">
    <property type="entry name" value="Homeodomain"/>
    <property type="match status" value="1"/>
</dbReference>
<accession>A0A078JIR0</accession>
<evidence type="ECO:0000256" key="4">
    <source>
        <dbReference type="PROSITE-ProRule" id="PRU00108"/>
    </source>
</evidence>
<dbReference type="EMBL" id="LK034882">
    <property type="protein sequence ID" value="CDY65661.1"/>
    <property type="molecule type" value="Genomic_DNA"/>
</dbReference>
<feature type="region of interest" description="Disordered" evidence="6">
    <location>
        <begin position="1"/>
        <end position="51"/>
    </location>
</feature>
<keyword evidence="3 4" id="KW-0539">Nucleus</keyword>
<keyword evidence="4 5" id="KW-0371">Homeobox</keyword>
<sequence>MEMGSDGEEDQIRSVADSNHKNKKMKKVVDASNSKDSPSSKPKRQMKTPFQLQTLEQVYAAEETYPSEATRAELSEKLDLSDRQLQMWFCHRRLKDKKDGQVKKTPKPSPVQPASAVPALYLPAAELDSGSDSGSGRSPYSDPRREFASGSSNSPAEYETMGSAGYEPPRSSVMVRRAVACIEAQLGEPLRDDGPILGMEFDPLPPGAFGTPIAMQTHQGHPYESKMYEPHDVRPRRSQAATSSFHDQQSLNDPSSFTPDMYGRYSESHARGVDYEISRPRSSSFMQGNGPLPKSYGNSSRNCSTSQQDMPSPILPSARGDSFLLERDSSGLRAEDPYLLSDGVRMSNDVHRKGKINDGRLGRGSGQKDLEKLELQRKRNEERMRKEMERYERERRKEEERLMRERIKEEERLQREQRREMERRERFLQRENERAEKNKQKEEIRREKEAIRRKIAVEKATARRIAKEAMDLIEDEQLELMDLAASSKGLSSVIQLDHETLQNLDLYRDSLSTFPPKALQLKMPFTISPWKDSEENVGNLLMVWRFLISFSDVLDLWPFTLDEFIQALHDYDSRLLGEIHITLLRSIIRDIEDVARTPYSGIGNNQYTTANPEGGHPQIVEGAYAWGFDIRSWKKHLNPLTWPEILRQLGLSSGFGPRLKKNNSRVTHTGEKDELQAKGCEDIISTLRSGSAAESAFASMLEKGLLAPRKSRHRLTPGTVKFAAFHVLSLEGSKGLTVIELADKIQKSGLRDLRTSKTPEASISVALTRDVKLFERIAPSTYCVRAPYVKDPADGEAILSEARKKIKAFENGLAGPEDVNDLEKDEDFECDIDEDPEVDDLATLPSASKSADLGEANGLSGKGGEIMFSDVKANVKSEVEKEVSSPPTSSMKTIVPQCHSEQGKDAAVSCMDNKNAVVEDIKQGKSWVLGLTEGDYCHLSVKERLEALVALVGIANEGNSIRANLEDRLEAANSLKKQMWAEAQLDNSCMRDVLKFDIQHSTREIDGFNRDPSQLVDETKPPLEVVSNDVHKLSTERGSVNQEGNISQENCSSKRSRSQLKSYISHKAEEVYPYRSLPLGQDRRHNRYWHFAASASKSDPCSGLIFVELHDSKWRLIDSAEAFDTLVASLDMRGVRESHLRIMLQKIEGAFKENACKKINLVRNPSLKEDSVSPFSAILGSSSDSMGVSTSVRVELGRRNDKEKENLLKRFHSFQRWMWTETYSSVPSCARKDGKKRCELLATCEVCVASYLSEYTHCTSCHQRLDMADSSERKIADSGLTASPLPFGVRLLKALLVFLEASVPDEAYESFWTEEKRKNWGFRLNASSSPEEFLQVLTYLESAIKKESLSSNFLSAKELLGAAGATADPGSVDVFLWIPKTVSAVALRLSDLDASIVYVKPEKPEPVPEDEKEQISLFPGNSLLKGKGPKEQEDQDEVVPNSGKKSSKRRVIFGSGSNKKAKKKKVQGGNGRFVAGRSNVAVNRNIMSVELNHQVPGRGKRTVRKRPERNDEDNYRLVSRMADIVKPTSEEDEEEQTFRGIDQDWAGETPGEMDEEWASETPNRVMTPMQVDGESDDNSVGVQSEDDDDEGQFVSYSQRNKWGFDWNSNPNEAMEDVEEEEVAGVEQVQREYVAEMSESSEDEEDDDLPAPSNNAAANNYDRESEDYSSSDS</sequence>
<evidence type="ECO:0000256" key="6">
    <source>
        <dbReference type="SAM" id="MobiDB-lite"/>
    </source>
</evidence>
<dbReference type="Gramene" id="CDY65661">
    <property type="protein sequence ID" value="CDY65661"/>
    <property type="gene ID" value="GSBRNA2T00047945001"/>
</dbReference>
<dbReference type="InterPro" id="IPR009057">
    <property type="entry name" value="Homeodomain-like_sf"/>
</dbReference>
<dbReference type="InterPro" id="IPR001356">
    <property type="entry name" value="HD"/>
</dbReference>
<dbReference type="Pfam" id="PF02791">
    <property type="entry name" value="DDT"/>
    <property type="match status" value="1"/>
</dbReference>
<evidence type="ECO:0000313" key="11">
    <source>
        <dbReference type="Proteomes" id="UP000028999"/>
    </source>
</evidence>
<evidence type="ECO:0000256" key="1">
    <source>
        <dbReference type="ARBA" id="ARBA00004123"/>
    </source>
</evidence>
<feature type="compositionally biased region" description="Polar residues" evidence="6">
    <location>
        <begin position="296"/>
        <end position="310"/>
    </location>
</feature>
<feature type="domain" description="HTH HARE-type" evidence="9">
    <location>
        <begin position="718"/>
        <end position="787"/>
    </location>
</feature>
<dbReference type="InterPro" id="IPR007759">
    <property type="entry name" value="Asxl_HARE-HTH"/>
</dbReference>
<evidence type="ECO:0000259" key="7">
    <source>
        <dbReference type="PROSITE" id="PS50071"/>
    </source>
</evidence>
<feature type="region of interest" description="Disordered" evidence="6">
    <location>
        <begin position="1526"/>
        <end position="1672"/>
    </location>
</feature>
<dbReference type="Proteomes" id="UP000028999">
    <property type="component" value="Unassembled WGS sequence"/>
</dbReference>
<dbReference type="PROSITE" id="PS50827">
    <property type="entry name" value="DDT"/>
    <property type="match status" value="1"/>
</dbReference>
<dbReference type="InterPro" id="IPR028941">
    <property type="entry name" value="WHIM2_dom"/>
</dbReference>
<dbReference type="GO" id="GO:0003677">
    <property type="term" value="F:DNA binding"/>
    <property type="evidence" value="ECO:0007669"/>
    <property type="project" value="UniProtKB-UniRule"/>
</dbReference>
<feature type="region of interest" description="Disordered" evidence="6">
    <location>
        <begin position="1403"/>
        <end position="1472"/>
    </location>
</feature>
<feature type="compositionally biased region" description="Acidic residues" evidence="6">
    <location>
        <begin position="1663"/>
        <end position="1672"/>
    </location>
</feature>
<dbReference type="SMR" id="A0A078JIR0"/>
<evidence type="ECO:0000259" key="8">
    <source>
        <dbReference type="PROSITE" id="PS50827"/>
    </source>
</evidence>
<dbReference type="PROSITE" id="PS51913">
    <property type="entry name" value="HTH_HARE"/>
    <property type="match status" value="1"/>
</dbReference>
<dbReference type="PROSITE" id="PS50071">
    <property type="entry name" value="HOMEOBOX_2"/>
    <property type="match status" value="1"/>
</dbReference>
<keyword evidence="2" id="KW-0804">Transcription</keyword>
<dbReference type="PaxDb" id="3708-A0A078JIR0"/>
<feature type="DNA-binding region" description="Homeobox" evidence="4">
    <location>
        <begin position="40"/>
        <end position="100"/>
    </location>
</feature>
<dbReference type="GO" id="GO:0006357">
    <property type="term" value="P:regulation of transcription by RNA polymerase II"/>
    <property type="evidence" value="ECO:0007669"/>
    <property type="project" value="InterPro"/>
</dbReference>
<dbReference type="Pfam" id="PF15613">
    <property type="entry name" value="WSD"/>
    <property type="match status" value="1"/>
</dbReference>
<feature type="domain" description="DDT" evidence="8">
    <location>
        <begin position="534"/>
        <end position="593"/>
    </location>
</feature>
<feature type="region of interest" description="Disordered" evidence="6">
    <location>
        <begin position="232"/>
        <end position="264"/>
    </location>
</feature>
<feature type="region of interest" description="Disordered" evidence="6">
    <location>
        <begin position="280"/>
        <end position="319"/>
    </location>
</feature>
<proteinExistence type="predicted"/>
<dbReference type="Gene3D" id="1.10.10.60">
    <property type="entry name" value="Homeodomain-like"/>
    <property type="match status" value="1"/>
</dbReference>
<organism evidence="10 11">
    <name type="scientific">Brassica napus</name>
    <name type="common">Rape</name>
    <dbReference type="NCBI Taxonomy" id="3708"/>
    <lineage>
        <taxon>Eukaryota</taxon>
        <taxon>Viridiplantae</taxon>
        <taxon>Streptophyta</taxon>
        <taxon>Embryophyta</taxon>
        <taxon>Tracheophyta</taxon>
        <taxon>Spermatophyta</taxon>
        <taxon>Magnoliopsida</taxon>
        <taxon>eudicotyledons</taxon>
        <taxon>Gunneridae</taxon>
        <taxon>Pentapetalae</taxon>
        <taxon>rosids</taxon>
        <taxon>malvids</taxon>
        <taxon>Brassicales</taxon>
        <taxon>Brassicaceae</taxon>
        <taxon>Brassiceae</taxon>
        <taxon>Brassica</taxon>
    </lineage>
</organism>
<dbReference type="CDD" id="cd00086">
    <property type="entry name" value="homeodomain"/>
    <property type="match status" value="1"/>
</dbReference>
<feature type="compositionally biased region" description="Low complexity" evidence="6">
    <location>
        <begin position="128"/>
        <end position="141"/>
    </location>
</feature>
<feature type="compositionally biased region" description="Polar residues" evidence="6">
    <location>
        <begin position="239"/>
        <end position="258"/>
    </location>
</feature>
<feature type="region of interest" description="Disordered" evidence="6">
    <location>
        <begin position="350"/>
        <end position="377"/>
    </location>
</feature>
<comment type="subcellular location">
    <subcellularLocation>
        <location evidence="1 4 5">Nucleus</location>
    </subcellularLocation>
</comment>
<dbReference type="PANTHER" id="PTHR36968:SF12">
    <property type="entry name" value="HOMEOBOX DOMAIN-CONTAINING PROTEIN"/>
    <property type="match status" value="1"/>
</dbReference>
<feature type="compositionally biased region" description="Acidic residues" evidence="6">
    <location>
        <begin position="1638"/>
        <end position="1648"/>
    </location>
</feature>
<feature type="compositionally biased region" description="Acidic residues" evidence="6">
    <location>
        <begin position="1613"/>
        <end position="1623"/>
    </location>
</feature>
<dbReference type="OMA" id="HSTREID"/>
<dbReference type="InterPro" id="IPR028942">
    <property type="entry name" value="WHIM1_dom"/>
</dbReference>
<evidence type="ECO:0000259" key="9">
    <source>
        <dbReference type="PROSITE" id="PS51913"/>
    </source>
</evidence>
<dbReference type="Pfam" id="PF05066">
    <property type="entry name" value="HARE-HTH"/>
    <property type="match status" value="1"/>
</dbReference>
<dbReference type="STRING" id="3708.A0A078JIR0"/>
<dbReference type="PANTHER" id="PTHR36968">
    <property type="entry name" value="HOMEOBOX-DDT DOMAIN PROTEIN RLT2"/>
    <property type="match status" value="1"/>
</dbReference>
<evidence type="ECO:0000313" key="10">
    <source>
        <dbReference type="EMBL" id="CDY65661.1"/>
    </source>
</evidence>
<dbReference type="SUPFAM" id="SSF46689">
    <property type="entry name" value="Homeodomain-like"/>
    <property type="match status" value="1"/>
</dbReference>
<evidence type="ECO:0000256" key="3">
    <source>
        <dbReference type="ARBA" id="ARBA00023242"/>
    </source>
</evidence>
<feature type="compositionally biased region" description="Low complexity" evidence="6">
    <location>
        <begin position="1649"/>
        <end position="1659"/>
    </location>
</feature>
<dbReference type="InterPro" id="IPR018501">
    <property type="entry name" value="DDT_dom"/>
</dbReference>
<feature type="compositionally biased region" description="Polar residues" evidence="6">
    <location>
        <begin position="1594"/>
        <end position="1611"/>
    </location>
</feature>
<feature type="domain" description="Homeobox" evidence="7">
    <location>
        <begin position="38"/>
        <end position="99"/>
    </location>
</feature>
<evidence type="ECO:0000256" key="5">
    <source>
        <dbReference type="RuleBase" id="RU000682"/>
    </source>
</evidence>
<keyword evidence="11" id="KW-1185">Reference proteome</keyword>
<dbReference type="InterPro" id="IPR044977">
    <property type="entry name" value="RLT1-3"/>
</dbReference>
<feature type="region of interest" description="Disordered" evidence="6">
    <location>
        <begin position="95"/>
        <end position="168"/>
    </location>
</feature>
<dbReference type="Pfam" id="PF15612">
    <property type="entry name" value="WHIM1"/>
    <property type="match status" value="1"/>
</dbReference>
<evidence type="ECO:0000256" key="2">
    <source>
        <dbReference type="ARBA" id="ARBA00023163"/>
    </source>
</evidence>
<gene>
    <name evidence="10" type="primary">BnaC05g51140D</name>
    <name evidence="10" type="ORF">GSBRNA2T00047945001</name>
</gene>
<dbReference type="SMART" id="SM00389">
    <property type="entry name" value="HOX"/>
    <property type="match status" value="1"/>
</dbReference>
<keyword evidence="4 5" id="KW-0238">DNA-binding</keyword>
<dbReference type="SMART" id="SM00571">
    <property type="entry name" value="DDT"/>
    <property type="match status" value="1"/>
</dbReference>
<protein>
    <submittedName>
        <fullName evidence="10">BnaC05g51140D protein</fullName>
    </submittedName>
</protein>
<name>A0A078JIR0_BRANA</name>